<dbReference type="PROSITE" id="PS00141">
    <property type="entry name" value="ASP_PROTEASE"/>
    <property type="match status" value="1"/>
</dbReference>
<gene>
    <name evidence="5" type="ORF">NGRA_3387</name>
</gene>
<accession>A0A9P6KXQ9</accession>
<sequence length="301" mass="34906">MLSRVENVCRHQQYYGRNENRRQEPQRRFNTNSGYMGINRGWNKTGDKNYQGISRWNGKRCTIHGPGTHNTWECERATEVLNKERSRIGRRVNQIETGMDDDQEEENKGYLYYFNRVEMEGNPFFITGTINGRTRRVLIDTGADVSLIDIKDLESKEERLETYRGLVRAAGGEILKILGKKRNCNIMLDEEMINFSPLVMESCKYIILGADVIKDRPHLLTSITNSLKKNGENKVHRISEENIKDEFSDIFKTEIGELNLCTAGKHKIITTSKTPICERNGRIPISQENIINEEIEKNLRF</sequence>
<dbReference type="EMBL" id="SBJO01000982">
    <property type="protein sequence ID" value="KAF9752806.1"/>
    <property type="molecule type" value="Genomic_DNA"/>
</dbReference>
<keyword evidence="1" id="KW-0645">Protease</keyword>
<evidence type="ECO:0000259" key="4">
    <source>
        <dbReference type="PROSITE" id="PS50175"/>
    </source>
</evidence>
<organism evidence="5 6">
    <name type="scientific">Nosema granulosis</name>
    <dbReference type="NCBI Taxonomy" id="83296"/>
    <lineage>
        <taxon>Eukaryota</taxon>
        <taxon>Fungi</taxon>
        <taxon>Fungi incertae sedis</taxon>
        <taxon>Microsporidia</taxon>
        <taxon>Nosematidae</taxon>
        <taxon>Nosema</taxon>
    </lineage>
</organism>
<evidence type="ECO:0000313" key="5">
    <source>
        <dbReference type="EMBL" id="KAF9752806.1"/>
    </source>
</evidence>
<reference evidence="5 6" key="1">
    <citation type="journal article" date="2020" name="Genome Biol. Evol.">
        <title>Comparative genomics of strictly vertically transmitted, feminizing microsporidia endosymbionts of amphipod crustaceans.</title>
        <authorList>
            <person name="Cormier A."/>
            <person name="Chebbi M.A."/>
            <person name="Giraud I."/>
            <person name="Wattier R."/>
            <person name="Teixeira M."/>
            <person name="Gilbert C."/>
            <person name="Rigaud T."/>
            <person name="Cordaux R."/>
        </authorList>
    </citation>
    <scope>NUCLEOTIDE SEQUENCE [LARGE SCALE GENOMIC DNA]</scope>
    <source>
        <strain evidence="5 6">Ou3-Ou53</strain>
    </source>
</reference>
<keyword evidence="6" id="KW-1185">Reference proteome</keyword>
<evidence type="ECO:0000256" key="3">
    <source>
        <dbReference type="SAM" id="MobiDB-lite"/>
    </source>
</evidence>
<dbReference type="AlphaFoldDB" id="A0A9P6KXQ9"/>
<comment type="caution">
    <text evidence="5">The sequence shown here is derived from an EMBL/GenBank/DDBJ whole genome shotgun (WGS) entry which is preliminary data.</text>
</comment>
<dbReference type="InterPro" id="IPR018061">
    <property type="entry name" value="Retropepsins"/>
</dbReference>
<dbReference type="Gene3D" id="2.40.70.10">
    <property type="entry name" value="Acid Proteases"/>
    <property type="match status" value="1"/>
</dbReference>
<dbReference type="PROSITE" id="PS50175">
    <property type="entry name" value="ASP_PROT_RETROV"/>
    <property type="match status" value="1"/>
</dbReference>
<keyword evidence="1" id="KW-0064">Aspartyl protease</keyword>
<dbReference type="InterPro" id="IPR001969">
    <property type="entry name" value="Aspartic_peptidase_AS"/>
</dbReference>
<name>A0A9P6KXQ9_9MICR</name>
<evidence type="ECO:0000256" key="2">
    <source>
        <dbReference type="ARBA" id="ARBA00022801"/>
    </source>
</evidence>
<feature type="compositionally biased region" description="Basic and acidic residues" evidence="3">
    <location>
        <begin position="18"/>
        <end position="27"/>
    </location>
</feature>
<keyword evidence="2" id="KW-0378">Hydrolase</keyword>
<proteinExistence type="predicted"/>
<protein>
    <recommendedName>
        <fullName evidence="4">Peptidase A2 domain-containing protein</fullName>
    </recommendedName>
</protein>
<dbReference type="InterPro" id="IPR021109">
    <property type="entry name" value="Peptidase_aspartic_dom_sf"/>
</dbReference>
<dbReference type="GO" id="GO:0004190">
    <property type="term" value="F:aspartic-type endopeptidase activity"/>
    <property type="evidence" value="ECO:0007669"/>
    <property type="project" value="UniProtKB-KW"/>
</dbReference>
<evidence type="ECO:0000256" key="1">
    <source>
        <dbReference type="ARBA" id="ARBA00022750"/>
    </source>
</evidence>
<dbReference type="SUPFAM" id="SSF50630">
    <property type="entry name" value="Acid proteases"/>
    <property type="match status" value="1"/>
</dbReference>
<dbReference type="InterPro" id="IPR001995">
    <property type="entry name" value="Peptidase_A2_cat"/>
</dbReference>
<dbReference type="Pfam" id="PF00077">
    <property type="entry name" value="RVP"/>
    <property type="match status" value="1"/>
</dbReference>
<evidence type="ECO:0000313" key="6">
    <source>
        <dbReference type="Proteomes" id="UP000740883"/>
    </source>
</evidence>
<feature type="domain" description="Peptidase A2" evidence="4">
    <location>
        <begin position="135"/>
        <end position="212"/>
    </location>
</feature>
<dbReference type="Proteomes" id="UP000740883">
    <property type="component" value="Unassembled WGS sequence"/>
</dbReference>
<feature type="region of interest" description="Disordered" evidence="3">
    <location>
        <begin position="16"/>
        <end position="36"/>
    </location>
</feature>
<dbReference type="CDD" id="cd00303">
    <property type="entry name" value="retropepsin_like"/>
    <property type="match status" value="1"/>
</dbReference>
<dbReference type="GO" id="GO:0006508">
    <property type="term" value="P:proteolysis"/>
    <property type="evidence" value="ECO:0007669"/>
    <property type="project" value="InterPro"/>
</dbReference>